<dbReference type="Proteomes" id="UP001597055">
    <property type="component" value="Unassembled WGS sequence"/>
</dbReference>
<evidence type="ECO:0000313" key="2">
    <source>
        <dbReference type="EMBL" id="MFD0791890.1"/>
    </source>
</evidence>
<comment type="caution">
    <text evidence="2">The sequence shown here is derived from an EMBL/GenBank/DDBJ whole genome shotgun (WGS) entry which is preliminary data.</text>
</comment>
<dbReference type="Pfam" id="PF02371">
    <property type="entry name" value="Transposase_20"/>
    <property type="match status" value="1"/>
</dbReference>
<dbReference type="EMBL" id="JBHTII010000002">
    <property type="protein sequence ID" value="MFD0791890.1"/>
    <property type="molecule type" value="Genomic_DNA"/>
</dbReference>
<evidence type="ECO:0000259" key="1">
    <source>
        <dbReference type="Pfam" id="PF02371"/>
    </source>
</evidence>
<dbReference type="InterPro" id="IPR003346">
    <property type="entry name" value="Transposase_20"/>
</dbReference>
<organism evidence="2 3">
    <name type="scientific">Microbacterium insulae</name>
    <dbReference type="NCBI Taxonomy" id="483014"/>
    <lineage>
        <taxon>Bacteria</taxon>
        <taxon>Bacillati</taxon>
        <taxon>Actinomycetota</taxon>
        <taxon>Actinomycetes</taxon>
        <taxon>Micrococcales</taxon>
        <taxon>Microbacteriaceae</taxon>
        <taxon>Microbacterium</taxon>
    </lineage>
</organism>
<sequence length="123" mass="13656">MIGDWHRFTGNTIGAYLGLVPTEYSSGSSRAQGAITKTGNAHACRLLVESAWHHKKDYRPGAVMHARWAAAPTDAVLRGQAGNRRLHRRWQQFTLRKKRSTVAAVAVARELAGWCWSLALMDS</sequence>
<protein>
    <submittedName>
        <fullName evidence="2">Transposase</fullName>
    </submittedName>
</protein>
<keyword evidence="3" id="KW-1185">Reference proteome</keyword>
<evidence type="ECO:0000313" key="3">
    <source>
        <dbReference type="Proteomes" id="UP001597055"/>
    </source>
</evidence>
<name>A0ABW3ALM1_9MICO</name>
<proteinExistence type="predicted"/>
<feature type="domain" description="Transposase IS116/IS110/IS902 C-terminal" evidence="1">
    <location>
        <begin position="2"/>
        <end position="55"/>
    </location>
</feature>
<accession>A0ABW3ALM1</accession>
<reference evidence="3" key="1">
    <citation type="journal article" date="2019" name="Int. J. Syst. Evol. Microbiol.">
        <title>The Global Catalogue of Microorganisms (GCM) 10K type strain sequencing project: providing services to taxonomists for standard genome sequencing and annotation.</title>
        <authorList>
            <consortium name="The Broad Institute Genomics Platform"/>
            <consortium name="The Broad Institute Genome Sequencing Center for Infectious Disease"/>
            <person name="Wu L."/>
            <person name="Ma J."/>
        </authorList>
    </citation>
    <scope>NUCLEOTIDE SEQUENCE [LARGE SCALE GENOMIC DNA]</scope>
    <source>
        <strain evidence="3">CCUG 54523</strain>
    </source>
</reference>
<gene>
    <name evidence="2" type="ORF">ACFQ0P_15965</name>
</gene>
<dbReference type="RefSeq" id="WP_378772823.1">
    <property type="nucleotide sequence ID" value="NZ_JBHTII010000002.1"/>
</dbReference>